<keyword evidence="1 4" id="KW-0645">Protease</keyword>
<keyword evidence="3 4" id="KW-0865">Zymogen</keyword>
<evidence type="ECO:0000256" key="2">
    <source>
        <dbReference type="ARBA" id="ARBA00022801"/>
    </source>
</evidence>
<dbReference type="HAMAP" id="MF_00626">
    <property type="entry name" value="Germination_prot"/>
    <property type="match status" value="1"/>
</dbReference>
<accession>A0A381J9Q2</accession>
<gene>
    <name evidence="4 5" type="primary">gpr</name>
    <name evidence="5" type="ORF">NCTC9836_01781</name>
</gene>
<dbReference type="GO" id="GO:0004222">
    <property type="term" value="F:metalloendopeptidase activity"/>
    <property type="evidence" value="ECO:0007669"/>
    <property type="project" value="UniProtKB-UniRule"/>
</dbReference>
<dbReference type="InterPro" id="IPR005080">
    <property type="entry name" value="Peptidase_A25"/>
</dbReference>
<comment type="subunit">
    <text evidence="4">Homotetramer.</text>
</comment>
<keyword evidence="6" id="KW-1185">Reference proteome</keyword>
<evidence type="ECO:0000256" key="3">
    <source>
        <dbReference type="ARBA" id="ARBA00023145"/>
    </source>
</evidence>
<dbReference type="EC" id="3.4.24.78" evidence="4"/>
<evidence type="ECO:0000313" key="5">
    <source>
        <dbReference type="EMBL" id="SUY47448.1"/>
    </source>
</evidence>
<dbReference type="PIRSF" id="PIRSF019549">
    <property type="entry name" value="Peptidase_A25"/>
    <property type="match status" value="1"/>
</dbReference>
<comment type="function">
    <text evidence="4">Initiates the rapid degradation of small, acid-soluble proteins during spore germination.</text>
</comment>
<dbReference type="Gene3D" id="3.40.50.1450">
    <property type="entry name" value="HybD-like"/>
    <property type="match status" value="1"/>
</dbReference>
<comment type="PTM">
    <text evidence="4">Autoproteolytically processed. The inactive tetrameric zymogen termed p46 autoprocesses to a smaller form termed p41, which is active only during spore germination.</text>
</comment>
<dbReference type="NCBIfam" id="TIGR01441">
    <property type="entry name" value="GPR"/>
    <property type="match status" value="1"/>
</dbReference>
<comment type="similarity">
    <text evidence="4">Belongs to the peptidase A25 family.</text>
</comment>
<dbReference type="GO" id="GO:0009847">
    <property type="term" value="P:spore germination"/>
    <property type="evidence" value="ECO:0007669"/>
    <property type="project" value="UniProtKB-UniRule"/>
</dbReference>
<dbReference type="Pfam" id="PF03418">
    <property type="entry name" value="Peptidase_A25"/>
    <property type="match status" value="1"/>
</dbReference>
<evidence type="ECO:0000256" key="4">
    <source>
        <dbReference type="HAMAP-Rule" id="MF_00626"/>
    </source>
</evidence>
<reference evidence="5 6" key="1">
    <citation type="submission" date="2018-06" db="EMBL/GenBank/DDBJ databases">
        <authorList>
            <consortium name="Pathogen Informatics"/>
            <person name="Doyle S."/>
        </authorList>
    </citation>
    <scope>NUCLEOTIDE SEQUENCE [LARGE SCALE GENOMIC DNA]</scope>
    <source>
        <strain evidence="5 6">NCTC9836</strain>
    </source>
</reference>
<keyword evidence="2 4" id="KW-0378">Hydrolase</keyword>
<dbReference type="InterPro" id="IPR023430">
    <property type="entry name" value="Pept_HybD-like_dom_sf"/>
</dbReference>
<dbReference type="OrthoDB" id="9777293at2"/>
<proteinExistence type="inferred from homology"/>
<dbReference type="Proteomes" id="UP000254664">
    <property type="component" value="Unassembled WGS sequence"/>
</dbReference>
<dbReference type="SUPFAM" id="SSF53163">
    <property type="entry name" value="HybD-like"/>
    <property type="match status" value="1"/>
</dbReference>
<name>A0A381J9Q2_9CLOT</name>
<sequence length="325" mass="35634">MFEIRTDLAVEAREMYSSAHNKDPEGVIVKEDIPYEDIKVTKVSITNEEGEKDMGRPIGDYITIDMPEFTYYDGETMNRVSEVMADSLSKIINKDKHKNTLVIGLGNWNVTPDALGPRVISKIMVTRHLKELIPDKIDENIAPVSALSPGVLGLTGIETVEIVKGVVDKTKPDLIICVDALASRRLERVNRTIQISDTGISPGSGLKNHRKALNVETLGVKVIAIGVPTVVDAATIANDSIDLVLDEMIKEATKGGEFYNMLKSIDKNEKGRLIEELLSSKGGDLIVTPKEVDIIVDSVSRVISNGINLALQPSLDLEDINQFMN</sequence>
<feature type="chain" id="PRO_5023525770" description="Germination protease" evidence="4">
    <location>
        <begin position="8"/>
        <end position="325"/>
    </location>
</feature>
<dbReference type="GO" id="GO:0006508">
    <property type="term" value="P:proteolysis"/>
    <property type="evidence" value="ECO:0007669"/>
    <property type="project" value="UniProtKB-UniRule"/>
</dbReference>
<dbReference type="RefSeq" id="WP_115641404.1">
    <property type="nucleotide sequence ID" value="NZ_UFWZ01000001.1"/>
</dbReference>
<dbReference type="EMBL" id="UFWZ01000001">
    <property type="protein sequence ID" value="SUY47448.1"/>
    <property type="molecule type" value="Genomic_DNA"/>
</dbReference>
<organism evidence="5 6">
    <name type="scientific">Clostridium putrefaciens</name>
    <dbReference type="NCBI Taxonomy" id="99675"/>
    <lineage>
        <taxon>Bacteria</taxon>
        <taxon>Bacillati</taxon>
        <taxon>Bacillota</taxon>
        <taxon>Clostridia</taxon>
        <taxon>Eubacteriales</taxon>
        <taxon>Clostridiaceae</taxon>
        <taxon>Clostridium</taxon>
    </lineage>
</organism>
<evidence type="ECO:0000313" key="6">
    <source>
        <dbReference type="Proteomes" id="UP000254664"/>
    </source>
</evidence>
<feature type="propeptide" id="PRO_5017094988" evidence="4">
    <location>
        <begin position="1"/>
        <end position="7"/>
    </location>
</feature>
<evidence type="ECO:0000256" key="1">
    <source>
        <dbReference type="ARBA" id="ARBA00022670"/>
    </source>
</evidence>
<comment type="catalytic activity">
    <reaction evidence="4">
        <text>Endopeptidase action with P4 Glu or Asp, P1 preferably Glu &gt; Asp, P1' hydrophobic and P2' Ala.</text>
        <dbReference type="EC" id="3.4.24.78"/>
    </reaction>
</comment>
<protein>
    <recommendedName>
        <fullName evidence="4">Germination protease</fullName>
        <ecNumber evidence="4">3.4.24.78</ecNumber>
    </recommendedName>
    <alternativeName>
        <fullName evidence="4">GPR endopeptidase</fullName>
    </alternativeName>
    <alternativeName>
        <fullName evidence="4">Germination proteinase</fullName>
    </alternativeName>
    <alternativeName>
        <fullName evidence="4">Spore protease</fullName>
    </alternativeName>
</protein>
<dbReference type="AlphaFoldDB" id="A0A381J9Q2"/>